<feature type="signal peptide" evidence="10">
    <location>
        <begin position="1"/>
        <end position="26"/>
    </location>
</feature>
<evidence type="ECO:0000259" key="12">
    <source>
        <dbReference type="Pfam" id="PF07715"/>
    </source>
</evidence>
<evidence type="ECO:0000256" key="3">
    <source>
        <dbReference type="ARBA" id="ARBA00022452"/>
    </source>
</evidence>
<keyword evidence="2 8" id="KW-0813">Transport</keyword>
<keyword evidence="13" id="KW-0675">Receptor</keyword>
<feature type="domain" description="TonB-dependent receptor-like beta-barrel" evidence="11">
    <location>
        <begin position="274"/>
        <end position="759"/>
    </location>
</feature>
<feature type="chain" id="PRO_5045121945" evidence="10">
    <location>
        <begin position="27"/>
        <end position="801"/>
    </location>
</feature>
<evidence type="ECO:0000256" key="8">
    <source>
        <dbReference type="PROSITE-ProRule" id="PRU01360"/>
    </source>
</evidence>
<reference evidence="14" key="1">
    <citation type="journal article" date="2019" name="Int. J. Syst. Evol. Microbiol.">
        <title>The Global Catalogue of Microorganisms (GCM) 10K type strain sequencing project: providing services to taxonomists for standard genome sequencing and annotation.</title>
        <authorList>
            <consortium name="The Broad Institute Genomics Platform"/>
            <consortium name="The Broad Institute Genome Sequencing Center for Infectious Disease"/>
            <person name="Wu L."/>
            <person name="Ma J."/>
        </authorList>
    </citation>
    <scope>NUCLEOTIDE SEQUENCE [LARGE SCALE GENOMIC DNA]</scope>
    <source>
        <strain evidence="14">JCM 12928</strain>
    </source>
</reference>
<evidence type="ECO:0000313" key="13">
    <source>
        <dbReference type="EMBL" id="GAA0621662.1"/>
    </source>
</evidence>
<keyword evidence="4 8" id="KW-0812">Transmembrane</keyword>
<evidence type="ECO:0000256" key="5">
    <source>
        <dbReference type="ARBA" id="ARBA00023077"/>
    </source>
</evidence>
<keyword evidence="5 9" id="KW-0798">TonB box</keyword>
<feature type="domain" description="TonB-dependent receptor plug" evidence="12">
    <location>
        <begin position="54"/>
        <end position="174"/>
    </location>
</feature>
<evidence type="ECO:0000256" key="10">
    <source>
        <dbReference type="SAM" id="SignalP"/>
    </source>
</evidence>
<evidence type="ECO:0000256" key="2">
    <source>
        <dbReference type="ARBA" id="ARBA00022448"/>
    </source>
</evidence>
<evidence type="ECO:0000313" key="14">
    <source>
        <dbReference type="Proteomes" id="UP001501352"/>
    </source>
</evidence>
<keyword evidence="14" id="KW-1185">Reference proteome</keyword>
<dbReference type="InterPro" id="IPR036942">
    <property type="entry name" value="Beta-barrel_TonB_sf"/>
</dbReference>
<dbReference type="Gene3D" id="2.40.170.20">
    <property type="entry name" value="TonB-dependent receptor, beta-barrel domain"/>
    <property type="match status" value="1"/>
</dbReference>
<dbReference type="InterPro" id="IPR039426">
    <property type="entry name" value="TonB-dep_rcpt-like"/>
</dbReference>
<dbReference type="Pfam" id="PF07715">
    <property type="entry name" value="Plug"/>
    <property type="match status" value="1"/>
</dbReference>
<keyword evidence="7 8" id="KW-0998">Cell outer membrane</keyword>
<dbReference type="Pfam" id="PF00593">
    <property type="entry name" value="TonB_dep_Rec_b-barrel"/>
    <property type="match status" value="1"/>
</dbReference>
<evidence type="ECO:0000256" key="9">
    <source>
        <dbReference type="RuleBase" id="RU003357"/>
    </source>
</evidence>
<comment type="subcellular location">
    <subcellularLocation>
        <location evidence="1 8">Cell outer membrane</location>
        <topology evidence="1 8">Multi-pass membrane protein</topology>
    </subcellularLocation>
</comment>
<evidence type="ECO:0000256" key="6">
    <source>
        <dbReference type="ARBA" id="ARBA00023136"/>
    </source>
</evidence>
<keyword evidence="3 8" id="KW-1134">Transmembrane beta strand</keyword>
<keyword evidence="10" id="KW-0732">Signal</keyword>
<comment type="caution">
    <text evidence="13">The sequence shown here is derived from an EMBL/GenBank/DDBJ whole genome shotgun (WGS) entry which is preliminary data.</text>
</comment>
<evidence type="ECO:0000259" key="11">
    <source>
        <dbReference type="Pfam" id="PF00593"/>
    </source>
</evidence>
<dbReference type="PANTHER" id="PTHR47234">
    <property type="match status" value="1"/>
</dbReference>
<evidence type="ECO:0000256" key="1">
    <source>
        <dbReference type="ARBA" id="ARBA00004571"/>
    </source>
</evidence>
<dbReference type="PROSITE" id="PS52016">
    <property type="entry name" value="TONB_DEPENDENT_REC_3"/>
    <property type="match status" value="1"/>
</dbReference>
<evidence type="ECO:0000256" key="4">
    <source>
        <dbReference type="ARBA" id="ARBA00022692"/>
    </source>
</evidence>
<dbReference type="InterPro" id="IPR000531">
    <property type="entry name" value="Beta-barrel_TonB"/>
</dbReference>
<evidence type="ECO:0000256" key="7">
    <source>
        <dbReference type="ARBA" id="ARBA00023237"/>
    </source>
</evidence>
<dbReference type="Gene3D" id="2.170.130.10">
    <property type="entry name" value="TonB-dependent receptor, plug domain"/>
    <property type="match status" value="1"/>
</dbReference>
<comment type="similarity">
    <text evidence="8 9">Belongs to the TonB-dependent receptor family.</text>
</comment>
<name>A0ABP3RZK2_9CAUL</name>
<dbReference type="CDD" id="cd01347">
    <property type="entry name" value="ligand_gated_channel"/>
    <property type="match status" value="1"/>
</dbReference>
<dbReference type="EMBL" id="BAAAGA010000004">
    <property type="protein sequence ID" value="GAA0621662.1"/>
    <property type="molecule type" value="Genomic_DNA"/>
</dbReference>
<organism evidence="13 14">
    <name type="scientific">Brevundimonas kwangchunensis</name>
    <dbReference type="NCBI Taxonomy" id="322163"/>
    <lineage>
        <taxon>Bacteria</taxon>
        <taxon>Pseudomonadati</taxon>
        <taxon>Pseudomonadota</taxon>
        <taxon>Alphaproteobacteria</taxon>
        <taxon>Caulobacterales</taxon>
        <taxon>Caulobacteraceae</taxon>
        <taxon>Brevundimonas</taxon>
    </lineage>
</organism>
<dbReference type="PANTHER" id="PTHR47234:SF3">
    <property type="entry name" value="SECRETIN_TONB SHORT N-TERMINAL DOMAIN-CONTAINING PROTEIN"/>
    <property type="match status" value="1"/>
</dbReference>
<dbReference type="InterPro" id="IPR012910">
    <property type="entry name" value="Plug_dom"/>
</dbReference>
<dbReference type="SUPFAM" id="SSF56935">
    <property type="entry name" value="Porins"/>
    <property type="match status" value="1"/>
</dbReference>
<protein>
    <submittedName>
        <fullName evidence="13">TonB-dependent receptor</fullName>
    </submittedName>
</protein>
<dbReference type="RefSeq" id="WP_343792672.1">
    <property type="nucleotide sequence ID" value="NZ_BAAAGA010000004.1"/>
</dbReference>
<proteinExistence type="inferred from homology"/>
<sequence length="801" mass="84957">MKTTTFRLALFAAASASALLAGAASAQTALPQDEPTTIDEVVVTGTRAPNRSRLDTLAPVDVVTSEDLQNRGTTELAAALSQAVPSLTFQRPAVVDGTDSIRPATLRGLSPDQTLVLVNGTRRHASALVNVNGSVGRGSAAVDLNTIPSGALDRVEVLRDGASAQYGSDAIAGVVNLRLREAREGGGATLTLGGYRTTVDTARAAPHDEDDGGTVTASAWQGFGLGQDGYLTLSAEYLKRDATNRSDLDPRVSPAAITARFGDPEVEQWTVFANAGAPLGNGWEAYGWAGYQDRDSESAAFPRLASNANNVAALYPNGFLPKININSQDLSLAGGLRGEVGGWATDVNLVYGRNALDFRTENSLNATYGAASPTSFDSGSLIYDQLVLGLDASRQYEFGLYAPVNVAIGLEARRETYEIQAGQPESWNRGPLGGNTALGGGAQGFPGFQPGNEIDEDRTAVGAYLDVEAPVTEQLTVAGAVRFEDYSDFGTSTTGKISARYDFTPSFALRGSVSTGFRAPSLQQQYFTSTSSVIQNGAVVETGTFPATSTVASLLGAQPLDAETSTNYTLGGVFRLGNFNLTVDAYQIDIEDQIVLSELINRSFSPQVAALLDPLGVQAARFFLNGVETTTKGIDVVGRYRLNTEAYGDWDFTVAANFNDVEVTKVPSSSSVLNPVPPLFARSRIETIQQGTPDTKVSGNADWSYGRWGLTARATYYGDVLQPGSTAAADYSTGDKTVFDFEGRFQPNERVTLALGVDNAFDEYPDAVPEALNSNGVLGFPYYSPFGFNGRFVYARIGLNW</sequence>
<accession>A0ABP3RZK2</accession>
<gene>
    <name evidence="13" type="ORF">GCM10009422_16810</name>
</gene>
<keyword evidence="6 8" id="KW-0472">Membrane</keyword>
<dbReference type="Proteomes" id="UP001501352">
    <property type="component" value="Unassembled WGS sequence"/>
</dbReference>
<dbReference type="InterPro" id="IPR037066">
    <property type="entry name" value="Plug_dom_sf"/>
</dbReference>